<evidence type="ECO:0000259" key="1">
    <source>
        <dbReference type="Pfam" id="PF01575"/>
    </source>
</evidence>
<dbReference type="CDD" id="cd03454">
    <property type="entry name" value="YdeM"/>
    <property type="match status" value="1"/>
</dbReference>
<dbReference type="InterPro" id="IPR029069">
    <property type="entry name" value="HotDog_dom_sf"/>
</dbReference>
<name>A0A1X7GWB8_9HYPH</name>
<dbReference type="SUPFAM" id="SSF54637">
    <property type="entry name" value="Thioesterase/thiol ester dehydrase-isomerase"/>
    <property type="match status" value="1"/>
</dbReference>
<dbReference type="InterPro" id="IPR052342">
    <property type="entry name" value="MCH/BMMD"/>
</dbReference>
<proteinExistence type="predicted"/>
<dbReference type="RefSeq" id="WP_085425067.1">
    <property type="nucleotide sequence ID" value="NZ_FXAF01000011.1"/>
</dbReference>
<feature type="domain" description="MaoC-like" evidence="1">
    <location>
        <begin position="16"/>
        <end position="114"/>
    </location>
</feature>
<gene>
    <name evidence="2" type="ORF">SAMN02982989_4501</name>
</gene>
<keyword evidence="3" id="KW-1185">Reference proteome</keyword>
<dbReference type="Pfam" id="PF01575">
    <property type="entry name" value="MaoC_dehydratas"/>
    <property type="match status" value="1"/>
</dbReference>
<sequence length="152" mass="16749">MTFKLYLEDFADGQRFEAGPFHMEADAIMRFAAEFDPQPFHLEPAAAKTSFFGGLVASGWHTAAATMRLLVDGGLPIVGGVIGAGGEEIRWPRPVYPGDTLRIETEVLEVRPSRSNPALGLLKVRLRTLNQHNEEVQVAVANILAPRRNARR</sequence>
<dbReference type="InterPro" id="IPR002539">
    <property type="entry name" value="MaoC-like_dom"/>
</dbReference>
<dbReference type="OrthoDB" id="9797938at2"/>
<organism evidence="2 3">
    <name type="scientific">Xaviernesmea oryzae</name>
    <dbReference type="NCBI Taxonomy" id="464029"/>
    <lineage>
        <taxon>Bacteria</taxon>
        <taxon>Pseudomonadati</taxon>
        <taxon>Pseudomonadota</taxon>
        <taxon>Alphaproteobacteria</taxon>
        <taxon>Hyphomicrobiales</taxon>
        <taxon>Rhizobiaceae</taxon>
        <taxon>Rhizobium/Agrobacterium group</taxon>
        <taxon>Xaviernesmea</taxon>
    </lineage>
</organism>
<dbReference type="STRING" id="464029.SAMN02982989_4501"/>
<dbReference type="EMBL" id="FXAF01000011">
    <property type="protein sequence ID" value="SMF75763.1"/>
    <property type="molecule type" value="Genomic_DNA"/>
</dbReference>
<dbReference type="Proteomes" id="UP000192903">
    <property type="component" value="Unassembled WGS sequence"/>
</dbReference>
<reference evidence="3" key="1">
    <citation type="submission" date="2017-04" db="EMBL/GenBank/DDBJ databases">
        <authorList>
            <person name="Varghese N."/>
            <person name="Submissions S."/>
        </authorList>
    </citation>
    <scope>NUCLEOTIDE SEQUENCE [LARGE SCALE GENOMIC DNA]</scope>
    <source>
        <strain evidence="3">B4P</strain>
    </source>
</reference>
<evidence type="ECO:0000313" key="2">
    <source>
        <dbReference type="EMBL" id="SMF75763.1"/>
    </source>
</evidence>
<accession>A0A1X7GWB8</accession>
<dbReference type="PANTHER" id="PTHR43664:SF1">
    <property type="entry name" value="BETA-METHYLMALYL-COA DEHYDRATASE"/>
    <property type="match status" value="1"/>
</dbReference>
<dbReference type="AlphaFoldDB" id="A0A1X7GWB8"/>
<evidence type="ECO:0000313" key="3">
    <source>
        <dbReference type="Proteomes" id="UP000192903"/>
    </source>
</evidence>
<dbReference type="PANTHER" id="PTHR43664">
    <property type="entry name" value="MONOAMINE OXIDASE-RELATED"/>
    <property type="match status" value="1"/>
</dbReference>
<protein>
    <submittedName>
        <fullName evidence="2">Acyl dehydratase</fullName>
    </submittedName>
</protein>
<dbReference type="Gene3D" id="3.10.129.10">
    <property type="entry name" value="Hotdog Thioesterase"/>
    <property type="match status" value="1"/>
</dbReference>